<protein>
    <submittedName>
        <fullName evidence="2">Uncharacterized protein</fullName>
    </submittedName>
</protein>
<dbReference type="AlphaFoldDB" id="A0A5B0S3M1"/>
<name>A0A5B0S3M1_PUCGR</name>
<comment type="caution">
    <text evidence="2">The sequence shown here is derived from an EMBL/GenBank/DDBJ whole genome shotgun (WGS) entry which is preliminary data.</text>
</comment>
<reference evidence="2 3" key="1">
    <citation type="submission" date="2019-05" db="EMBL/GenBank/DDBJ databases">
        <title>Emergence of the Ug99 lineage of the wheat stem rust pathogen through somatic hybridization.</title>
        <authorList>
            <person name="Li F."/>
            <person name="Upadhyaya N.M."/>
            <person name="Sperschneider J."/>
            <person name="Matny O."/>
            <person name="Nguyen-Phuc H."/>
            <person name="Mago R."/>
            <person name="Raley C."/>
            <person name="Miller M.E."/>
            <person name="Silverstein K.A.T."/>
            <person name="Henningsen E."/>
            <person name="Hirsch C.D."/>
            <person name="Visser B."/>
            <person name="Pretorius Z.A."/>
            <person name="Steffenson B.J."/>
            <person name="Schwessinger B."/>
            <person name="Dodds P.N."/>
            <person name="Figueroa M."/>
        </authorList>
    </citation>
    <scope>NUCLEOTIDE SEQUENCE [LARGE SCALE GENOMIC DNA]</scope>
    <source>
        <strain evidence="2 3">Ug99</strain>
    </source>
</reference>
<accession>A0A5B0S3M1</accession>
<organism evidence="2 3">
    <name type="scientific">Puccinia graminis f. sp. tritici</name>
    <dbReference type="NCBI Taxonomy" id="56615"/>
    <lineage>
        <taxon>Eukaryota</taxon>
        <taxon>Fungi</taxon>
        <taxon>Dikarya</taxon>
        <taxon>Basidiomycota</taxon>
        <taxon>Pucciniomycotina</taxon>
        <taxon>Pucciniomycetes</taxon>
        <taxon>Pucciniales</taxon>
        <taxon>Pucciniaceae</taxon>
        <taxon>Puccinia</taxon>
    </lineage>
</organism>
<evidence type="ECO:0000313" key="2">
    <source>
        <dbReference type="EMBL" id="KAA1132746.1"/>
    </source>
</evidence>
<evidence type="ECO:0000256" key="1">
    <source>
        <dbReference type="SAM" id="MobiDB-lite"/>
    </source>
</evidence>
<proteinExistence type="predicted"/>
<feature type="compositionally biased region" description="Basic and acidic residues" evidence="1">
    <location>
        <begin position="1"/>
        <end position="19"/>
    </location>
</feature>
<sequence length="50" mass="5851">MDKRDHQEQKPLNHLRELNPLHGVMTPPQSLDESPSMANRRRARPFSMLS</sequence>
<dbReference type="Proteomes" id="UP000325313">
    <property type="component" value="Unassembled WGS sequence"/>
</dbReference>
<feature type="region of interest" description="Disordered" evidence="1">
    <location>
        <begin position="1"/>
        <end position="50"/>
    </location>
</feature>
<dbReference type="EMBL" id="VDEP01000076">
    <property type="protein sequence ID" value="KAA1132746.1"/>
    <property type="molecule type" value="Genomic_DNA"/>
</dbReference>
<feature type="compositionally biased region" description="Polar residues" evidence="1">
    <location>
        <begin position="27"/>
        <end position="37"/>
    </location>
</feature>
<gene>
    <name evidence="2" type="ORF">PGTUg99_002864</name>
</gene>
<evidence type="ECO:0000313" key="3">
    <source>
        <dbReference type="Proteomes" id="UP000325313"/>
    </source>
</evidence>